<dbReference type="Gene3D" id="3.30.750.140">
    <property type="match status" value="1"/>
</dbReference>
<feature type="domain" description="Flagellar hook-length control protein-like C-terminal" evidence="2">
    <location>
        <begin position="376"/>
        <end position="437"/>
    </location>
</feature>
<protein>
    <submittedName>
        <fullName evidence="3">Hook-length control protein FliK</fullName>
    </submittedName>
</protein>
<proteinExistence type="predicted"/>
<reference evidence="3 4" key="1">
    <citation type="submission" date="2016-10" db="EMBL/GenBank/DDBJ databases">
        <authorList>
            <person name="Varghese N."/>
            <person name="Submissions S."/>
        </authorList>
    </citation>
    <scope>NUCLEOTIDE SEQUENCE [LARGE SCALE GENOMIC DNA]</scope>
    <source>
        <strain evidence="3 4">DSM 24802</strain>
    </source>
</reference>
<organism evidence="3 4">
    <name type="scientific">Allgaiera indica</name>
    <dbReference type="NCBI Taxonomy" id="765699"/>
    <lineage>
        <taxon>Bacteria</taxon>
        <taxon>Pseudomonadati</taxon>
        <taxon>Pseudomonadota</taxon>
        <taxon>Alphaproteobacteria</taxon>
        <taxon>Rhodobacterales</taxon>
        <taxon>Paracoccaceae</taxon>
        <taxon>Allgaiera</taxon>
    </lineage>
</organism>
<sequence>MMPRTPTNAPPNLLTQLGAGGTPGAPSAAGKRDAPGRAEFQALLPAQGGTRAAASSQATDSVRQDARAEGAGAAAEAGISGGLSRKGASAAQLVALKVSVAGGLRTLEAETMQAIRAALASGDRAKASAILKAAAQVVGAMLGGMDGALGTNAVDRIAAALAASKGGAAGAPKPGADLQKGDPLTQAQAMFALVAQALGLVRPAVATGAPGGVVSPRTAERIGEGHGLPGAEAASATGGTAAAQSSLGLLETLARAGQMARSADGVADPAVAAVGKVGPGKSGGGADVRGHGAAEAVKAAAKRAPDPMALLAQSGAGAGGADGRAAALLAAAGNVPVPAHLSVPVAPLAAAMPGSVQALAPSPQAFAGMLGDQIRAARPSEGVTRVALHPRGLGEIQIDMKRDGSGRLNVVLRAENPLVLAALRNDHLRLSQMFASATPGPQPVLDFEAFAGRDGQGGQQRPKRAARAAGALGGPEPTDTAQLEDGTARRQDRIGRGALDIRT</sequence>
<dbReference type="EMBL" id="FNOB01000002">
    <property type="protein sequence ID" value="SDW30972.1"/>
    <property type="molecule type" value="Genomic_DNA"/>
</dbReference>
<gene>
    <name evidence="3" type="ORF">SAMN05444006_102298</name>
</gene>
<evidence type="ECO:0000256" key="1">
    <source>
        <dbReference type="SAM" id="MobiDB-lite"/>
    </source>
</evidence>
<feature type="region of interest" description="Disordered" evidence="1">
    <location>
        <begin position="1"/>
        <end position="36"/>
    </location>
</feature>
<feature type="region of interest" description="Disordered" evidence="1">
    <location>
        <begin position="209"/>
        <end position="237"/>
    </location>
</feature>
<keyword evidence="4" id="KW-1185">Reference proteome</keyword>
<dbReference type="Pfam" id="PF02120">
    <property type="entry name" value="Flg_hook"/>
    <property type="match status" value="1"/>
</dbReference>
<dbReference type="InterPro" id="IPR021136">
    <property type="entry name" value="Flagellar_hook_control-like_C"/>
</dbReference>
<evidence type="ECO:0000313" key="4">
    <source>
        <dbReference type="Proteomes" id="UP000199541"/>
    </source>
</evidence>
<accession>A0A1H2SHF3</accession>
<feature type="compositionally biased region" description="Low complexity" evidence="1">
    <location>
        <begin position="467"/>
        <end position="477"/>
    </location>
</feature>
<evidence type="ECO:0000313" key="3">
    <source>
        <dbReference type="EMBL" id="SDW30972.1"/>
    </source>
</evidence>
<dbReference type="Proteomes" id="UP000199541">
    <property type="component" value="Unassembled WGS sequence"/>
</dbReference>
<dbReference type="InterPro" id="IPR038610">
    <property type="entry name" value="FliK-like_C_sf"/>
</dbReference>
<feature type="compositionally biased region" description="Basic and acidic residues" evidence="1">
    <location>
        <begin position="486"/>
        <end position="503"/>
    </location>
</feature>
<name>A0A1H2SHF3_9RHOB</name>
<comment type="caution">
    <text evidence="3">The sequence shown here is derived from an EMBL/GenBank/DDBJ whole genome shotgun (WGS) entry which is preliminary data.</text>
</comment>
<feature type="region of interest" description="Disordered" evidence="1">
    <location>
        <begin position="452"/>
        <end position="503"/>
    </location>
</feature>
<evidence type="ECO:0000259" key="2">
    <source>
        <dbReference type="Pfam" id="PF02120"/>
    </source>
</evidence>